<evidence type="ECO:0008006" key="4">
    <source>
        <dbReference type="Google" id="ProtNLM"/>
    </source>
</evidence>
<evidence type="ECO:0000313" key="3">
    <source>
        <dbReference type="Proteomes" id="UP000694460"/>
    </source>
</evidence>
<proteinExistence type="predicted"/>
<accession>A0ABS4ZQP8</accession>
<keyword evidence="1" id="KW-0472">Membrane</keyword>
<keyword evidence="3" id="KW-1185">Reference proteome</keyword>
<reference evidence="2 3" key="1">
    <citation type="submission" date="2021-03" db="EMBL/GenBank/DDBJ databases">
        <title>Sequencing the genomes of 1000 actinobacteria strains.</title>
        <authorList>
            <person name="Klenk H.-P."/>
        </authorList>
    </citation>
    <scope>NUCLEOTIDE SEQUENCE [LARGE SCALE GENOMIC DNA]</scope>
    <source>
        <strain evidence="2 3">DSM 46713</strain>
    </source>
</reference>
<sequence>MWLTVLKSALVAFIVIGIAVLAITYVRRSPKVKIRQEPDGSLQTRWVIPPTPLPEWAYWTDDDDEGRVDSR</sequence>
<feature type="transmembrane region" description="Helical" evidence="1">
    <location>
        <begin position="6"/>
        <end position="26"/>
    </location>
</feature>
<gene>
    <name evidence="2" type="ORF">JOF57_000839</name>
</gene>
<evidence type="ECO:0000256" key="1">
    <source>
        <dbReference type="SAM" id="Phobius"/>
    </source>
</evidence>
<keyword evidence="1" id="KW-1133">Transmembrane helix</keyword>
<organism evidence="2 3">
    <name type="scientific">Mycolicibacterium lutetiense</name>
    <dbReference type="NCBI Taxonomy" id="1641992"/>
    <lineage>
        <taxon>Bacteria</taxon>
        <taxon>Bacillati</taxon>
        <taxon>Actinomycetota</taxon>
        <taxon>Actinomycetes</taxon>
        <taxon>Mycobacteriales</taxon>
        <taxon>Mycobacteriaceae</taxon>
        <taxon>Mycolicibacterium</taxon>
    </lineage>
</organism>
<dbReference type="EMBL" id="JAGIOP010000001">
    <property type="protein sequence ID" value="MBP2450954.1"/>
    <property type="molecule type" value="Genomic_DNA"/>
</dbReference>
<protein>
    <recommendedName>
        <fullName evidence="4">Secreted protein</fullName>
    </recommendedName>
</protein>
<comment type="caution">
    <text evidence="2">The sequence shown here is derived from an EMBL/GenBank/DDBJ whole genome shotgun (WGS) entry which is preliminary data.</text>
</comment>
<keyword evidence="1" id="KW-0812">Transmembrane</keyword>
<evidence type="ECO:0000313" key="2">
    <source>
        <dbReference type="EMBL" id="MBP2450954.1"/>
    </source>
</evidence>
<dbReference type="Proteomes" id="UP000694460">
    <property type="component" value="Unassembled WGS sequence"/>
</dbReference>
<name>A0ABS4ZQP8_9MYCO</name>